<protein>
    <recommendedName>
        <fullName evidence="8">Trypsin</fullName>
    </recommendedName>
</protein>
<dbReference type="Gene3D" id="2.40.10.10">
    <property type="entry name" value="Trypsin-like serine proteases"/>
    <property type="match status" value="2"/>
</dbReference>
<dbReference type="EMBL" id="UPHM01000058">
    <property type="protein sequence ID" value="VAZ94035.1"/>
    <property type="molecule type" value="Genomic_DNA"/>
</dbReference>
<sequence length="222" mass="23121">MVRRLALRAFAVSATVAALACGLPPTAYAEPPLVFPGMEIHQDIHICTLAYVDTKLHMAFSAGHCRGEGAVSDRDNNVIGHLRAFRDNTPSGSTVATDQSIDDYEAIALVDGVRVSDVLPGGRQLTSRPGVVAQPGQAVCHFGISTGETCGTVDSVNNGWFTMTGGVASQKGDSGGPVYLIGNGPGQLIGIFNSVWGQYPAAVSWQAASDQLRQDLGVPAAN</sequence>
<dbReference type="GeneID" id="66595755"/>
<evidence type="ECO:0000313" key="7">
    <source>
        <dbReference type="Proteomes" id="UP000279331"/>
    </source>
</evidence>
<dbReference type="InterPro" id="IPR033116">
    <property type="entry name" value="TRYPSIN_SER"/>
</dbReference>
<organism evidence="3 7">
    <name type="scientific">Mycobacterium persicum</name>
    <dbReference type="NCBI Taxonomy" id="1487726"/>
    <lineage>
        <taxon>Bacteria</taxon>
        <taxon>Bacillati</taxon>
        <taxon>Actinomycetota</taxon>
        <taxon>Actinomycetes</taxon>
        <taxon>Mycobacteriales</taxon>
        <taxon>Mycobacteriaceae</taxon>
        <taxon>Mycobacterium</taxon>
    </lineage>
</organism>
<dbReference type="PROSITE" id="PS51257">
    <property type="entry name" value="PROKAR_LIPOPROTEIN"/>
    <property type="match status" value="1"/>
</dbReference>
<dbReference type="SUPFAM" id="SSF50494">
    <property type="entry name" value="Trypsin-like serine proteases"/>
    <property type="match status" value="1"/>
</dbReference>
<dbReference type="PROSITE" id="PS00135">
    <property type="entry name" value="TRYPSIN_SER"/>
    <property type="match status" value="1"/>
</dbReference>
<reference evidence="6 7" key="2">
    <citation type="submission" date="2018-09" db="EMBL/GenBank/DDBJ databases">
        <authorList>
            <person name="Tagini F."/>
        </authorList>
    </citation>
    <scope>NUCLEOTIDE SEQUENCE [LARGE SCALE GENOMIC DNA]</scope>
    <source>
        <strain evidence="4 6">MK4</strain>
        <strain evidence="3 7">MK42</strain>
    </source>
</reference>
<dbReference type="InterPro" id="IPR009003">
    <property type="entry name" value="Peptidase_S1_PA"/>
</dbReference>
<dbReference type="AlphaFoldDB" id="A0A1X0LGB3"/>
<name>A0A1X0LGB3_9MYCO</name>
<dbReference type="Proteomes" id="UP000271464">
    <property type="component" value="Unassembled WGS sequence"/>
</dbReference>
<keyword evidence="6" id="KW-1185">Reference proteome</keyword>
<reference evidence="2 5" key="1">
    <citation type="submission" date="2017-02" db="EMBL/GenBank/DDBJ databases">
        <title>Mycobacterium kansasii genomes.</title>
        <authorList>
            <person name="Borowka P."/>
            <person name="Strapagiel D."/>
            <person name="Marciniak B."/>
            <person name="Lach J."/>
            <person name="Bakula Z."/>
            <person name="Van Ingen J."/>
            <person name="Safianowska A."/>
            <person name="Brzostek A."/>
            <person name="Dziadek J."/>
            <person name="Jagielski T."/>
        </authorList>
    </citation>
    <scope>NUCLEOTIDE SEQUENCE [LARGE SCALE GENOMIC DNA]</scope>
    <source>
        <strain evidence="2 5">12MK</strain>
    </source>
</reference>
<evidence type="ECO:0008006" key="8">
    <source>
        <dbReference type="Google" id="ProtNLM"/>
    </source>
</evidence>
<proteinExistence type="predicted"/>
<accession>A0A1X0LGB3</accession>
<evidence type="ECO:0000313" key="2">
    <source>
        <dbReference type="EMBL" id="ORC09924.1"/>
    </source>
</evidence>
<evidence type="ECO:0000313" key="3">
    <source>
        <dbReference type="EMBL" id="VAZ83931.1"/>
    </source>
</evidence>
<dbReference type="Proteomes" id="UP000192335">
    <property type="component" value="Unassembled WGS sequence"/>
</dbReference>
<dbReference type="RefSeq" id="WP_075546636.1">
    <property type="nucleotide sequence ID" value="NZ_CADEAW010000070.1"/>
</dbReference>
<keyword evidence="1" id="KW-0732">Signal</keyword>
<comment type="caution">
    <text evidence="3">The sequence shown here is derived from an EMBL/GenBank/DDBJ whole genome shotgun (WGS) entry which is preliminary data.</text>
</comment>
<dbReference type="EMBL" id="MWQA01000001">
    <property type="protein sequence ID" value="ORC09924.1"/>
    <property type="molecule type" value="Genomic_DNA"/>
</dbReference>
<gene>
    <name evidence="2" type="ORF">B4U45_00405</name>
    <name evidence="3" type="ORF">LAUMK42_02750</name>
    <name evidence="4" type="ORF">LAUMK4_02677</name>
</gene>
<evidence type="ECO:0000256" key="1">
    <source>
        <dbReference type="SAM" id="SignalP"/>
    </source>
</evidence>
<dbReference type="EMBL" id="UPHL01000068">
    <property type="protein sequence ID" value="VAZ83931.1"/>
    <property type="molecule type" value="Genomic_DNA"/>
</dbReference>
<feature type="chain" id="PRO_5044567142" description="Trypsin" evidence="1">
    <location>
        <begin position="30"/>
        <end position="222"/>
    </location>
</feature>
<evidence type="ECO:0000313" key="6">
    <source>
        <dbReference type="Proteomes" id="UP000271464"/>
    </source>
</evidence>
<feature type="signal peptide" evidence="1">
    <location>
        <begin position="1"/>
        <end position="29"/>
    </location>
</feature>
<evidence type="ECO:0000313" key="4">
    <source>
        <dbReference type="EMBL" id="VAZ94035.1"/>
    </source>
</evidence>
<dbReference type="Proteomes" id="UP000279331">
    <property type="component" value="Unassembled WGS sequence"/>
</dbReference>
<dbReference type="InterPro" id="IPR043504">
    <property type="entry name" value="Peptidase_S1_PA_chymotrypsin"/>
</dbReference>
<dbReference type="OrthoDB" id="4519518at2"/>
<evidence type="ECO:0000313" key="5">
    <source>
        <dbReference type="Proteomes" id="UP000192335"/>
    </source>
</evidence>